<feature type="domain" description="T-SNARE coiled-coil homology" evidence="12">
    <location>
        <begin position="140"/>
        <end position="202"/>
    </location>
</feature>
<keyword evidence="2" id="KW-0813">Transport</keyword>
<comment type="similarity">
    <text evidence="1">Belongs to the syntaxin family.</text>
</comment>
<comment type="subcellular location">
    <subcellularLocation>
        <location evidence="9">Golgi apparatus</location>
        <location evidence="9">trans-Golgi network membrane</location>
        <topology evidence="9">Single-pass type IV membrane protein</topology>
    </subcellularLocation>
</comment>
<evidence type="ECO:0000256" key="11">
    <source>
        <dbReference type="SAM" id="Phobius"/>
    </source>
</evidence>
<evidence type="ECO:0000256" key="4">
    <source>
        <dbReference type="ARBA" id="ARBA00022927"/>
    </source>
</evidence>
<evidence type="ECO:0000259" key="12">
    <source>
        <dbReference type="PROSITE" id="PS50192"/>
    </source>
</evidence>
<dbReference type="KEGG" id="hro:HELRODRAFT_67123"/>
<dbReference type="eggNOG" id="KOG3202">
    <property type="taxonomic scope" value="Eukaryota"/>
</dbReference>
<dbReference type="GO" id="GO:0048193">
    <property type="term" value="P:Golgi vesicle transport"/>
    <property type="evidence" value="ECO:0007669"/>
    <property type="project" value="InterPro"/>
</dbReference>
<sequence>MEARDPFFCVKEEVEKTLNSVNSLYSLWKKLRNTDGSGDELHRISDELRNNLKSVEWDLDDLEDTIKIAEKNQKKFNLDPLELDSRRQFITSTKAIVEVSIYRLSNKNLPGFGQRFNYTKLNMDDLESERTIDDTIQRQQMIMKEQDSQLHNIGNSVNSLKMMSSQIGNELDEQAVMLDDFADKMDSTNSKLDNVMKKMSKVLHMSNDRRQWIVIGVLLLTLFIIIILFIVL</sequence>
<accession>T1FYW7</accession>
<dbReference type="GO" id="GO:0005802">
    <property type="term" value="C:trans-Golgi network"/>
    <property type="evidence" value="ECO:0007669"/>
    <property type="project" value="UniProtKB-ARBA"/>
</dbReference>
<evidence type="ECO:0000313" key="14">
    <source>
        <dbReference type="EnsemblMetazoa" id="HelroP67123"/>
    </source>
</evidence>
<name>T1FYW7_HELRO</name>
<dbReference type="GO" id="GO:0030672">
    <property type="term" value="C:synaptic vesicle membrane"/>
    <property type="evidence" value="ECO:0000318"/>
    <property type="project" value="GO_Central"/>
</dbReference>
<dbReference type="EMBL" id="KB097143">
    <property type="protein sequence ID" value="ESN98805.1"/>
    <property type="molecule type" value="Genomic_DNA"/>
</dbReference>
<keyword evidence="7 10" id="KW-0175">Coiled coil</keyword>
<proteinExistence type="inferred from homology"/>
<dbReference type="FunFam" id="1.20.5.110:FF:000006">
    <property type="entry name" value="Syntaxin 6"/>
    <property type="match status" value="1"/>
</dbReference>
<evidence type="ECO:0000256" key="1">
    <source>
        <dbReference type="ARBA" id="ARBA00009063"/>
    </source>
</evidence>
<keyword evidence="5 11" id="KW-1133">Transmembrane helix</keyword>
<dbReference type="EMBL" id="AMQM01001057">
    <property type="status" value="NOT_ANNOTATED_CDS"/>
    <property type="molecule type" value="Genomic_DNA"/>
</dbReference>
<dbReference type="AlphaFoldDB" id="T1FYW7"/>
<dbReference type="GO" id="GO:0005829">
    <property type="term" value="C:cytosol"/>
    <property type="evidence" value="ECO:0007669"/>
    <property type="project" value="GOC"/>
</dbReference>
<reference evidence="14" key="3">
    <citation type="submission" date="2015-06" db="UniProtKB">
        <authorList>
            <consortium name="EnsemblMetazoa"/>
        </authorList>
    </citation>
    <scope>IDENTIFICATION</scope>
</reference>
<dbReference type="GO" id="GO:0012505">
    <property type="term" value="C:endomembrane system"/>
    <property type="evidence" value="ECO:0000318"/>
    <property type="project" value="GO_Central"/>
</dbReference>
<reference evidence="15" key="1">
    <citation type="submission" date="2012-12" db="EMBL/GenBank/DDBJ databases">
        <authorList>
            <person name="Hellsten U."/>
            <person name="Grimwood J."/>
            <person name="Chapman J.A."/>
            <person name="Shapiro H."/>
            <person name="Aerts A."/>
            <person name="Otillar R.P."/>
            <person name="Terry A.Y."/>
            <person name="Boore J.L."/>
            <person name="Simakov O."/>
            <person name="Marletaz F."/>
            <person name="Cho S.-J."/>
            <person name="Edsinger-Gonzales E."/>
            <person name="Havlak P."/>
            <person name="Kuo D.-H."/>
            <person name="Larsson T."/>
            <person name="Lv J."/>
            <person name="Arendt D."/>
            <person name="Savage R."/>
            <person name="Osoegawa K."/>
            <person name="de Jong P."/>
            <person name="Lindberg D.R."/>
            <person name="Seaver E.C."/>
            <person name="Weisblat D.A."/>
            <person name="Putnam N.H."/>
            <person name="Grigoriev I.V."/>
            <person name="Rokhsar D.S."/>
        </authorList>
    </citation>
    <scope>NUCLEOTIDE SEQUENCE</scope>
</reference>
<organism evidence="14 15">
    <name type="scientific">Helobdella robusta</name>
    <name type="common">Californian leech</name>
    <dbReference type="NCBI Taxonomy" id="6412"/>
    <lineage>
        <taxon>Eukaryota</taxon>
        <taxon>Metazoa</taxon>
        <taxon>Spiralia</taxon>
        <taxon>Lophotrochozoa</taxon>
        <taxon>Annelida</taxon>
        <taxon>Clitellata</taxon>
        <taxon>Hirudinea</taxon>
        <taxon>Rhynchobdellida</taxon>
        <taxon>Glossiphoniidae</taxon>
        <taxon>Helobdella</taxon>
    </lineage>
</organism>
<evidence type="ECO:0000256" key="2">
    <source>
        <dbReference type="ARBA" id="ARBA00022448"/>
    </source>
</evidence>
<keyword evidence="15" id="KW-1185">Reference proteome</keyword>
<dbReference type="Gene3D" id="1.20.5.110">
    <property type="match status" value="1"/>
</dbReference>
<dbReference type="GO" id="GO:0042147">
    <property type="term" value="P:retrograde transport, endosome to Golgi"/>
    <property type="evidence" value="ECO:0000318"/>
    <property type="project" value="GO_Central"/>
</dbReference>
<dbReference type="Proteomes" id="UP000015101">
    <property type="component" value="Unassembled WGS sequence"/>
</dbReference>
<dbReference type="FunFam" id="1.20.58.90:FF:000004">
    <property type="entry name" value="Syntaxin 10"/>
    <property type="match status" value="1"/>
</dbReference>
<dbReference type="SUPFAM" id="SSF47661">
    <property type="entry name" value="t-snare proteins"/>
    <property type="match status" value="1"/>
</dbReference>
<dbReference type="CTD" id="20214015"/>
<dbReference type="PROSITE" id="PS50192">
    <property type="entry name" value="T_SNARE"/>
    <property type="match status" value="1"/>
</dbReference>
<dbReference type="GeneID" id="20214015"/>
<dbReference type="GO" id="GO:0006886">
    <property type="term" value="P:intracellular protein transport"/>
    <property type="evidence" value="ECO:0000318"/>
    <property type="project" value="GO_Central"/>
</dbReference>
<dbReference type="SMART" id="SM00397">
    <property type="entry name" value="t_SNARE"/>
    <property type="match status" value="1"/>
</dbReference>
<evidence type="ECO:0000256" key="5">
    <source>
        <dbReference type="ARBA" id="ARBA00022989"/>
    </source>
</evidence>
<dbReference type="InParanoid" id="T1FYW7"/>
<evidence type="ECO:0000256" key="6">
    <source>
        <dbReference type="ARBA" id="ARBA00023034"/>
    </source>
</evidence>
<protein>
    <recommendedName>
        <fullName evidence="12">t-SNARE coiled-coil homology domain-containing protein</fullName>
    </recommendedName>
</protein>
<feature type="coiled-coil region" evidence="10">
    <location>
        <begin position="45"/>
        <end position="79"/>
    </location>
</feature>
<dbReference type="PANTHER" id="PTHR12791">
    <property type="entry name" value="GOLGI SNARE BET1-RELATED"/>
    <property type="match status" value="1"/>
</dbReference>
<keyword evidence="6" id="KW-0333">Golgi apparatus</keyword>
<feature type="transmembrane region" description="Helical" evidence="11">
    <location>
        <begin position="212"/>
        <end position="231"/>
    </location>
</feature>
<reference evidence="13 15" key="2">
    <citation type="journal article" date="2013" name="Nature">
        <title>Insights into bilaterian evolution from three spiralian genomes.</title>
        <authorList>
            <person name="Simakov O."/>
            <person name="Marletaz F."/>
            <person name="Cho S.J."/>
            <person name="Edsinger-Gonzales E."/>
            <person name="Havlak P."/>
            <person name="Hellsten U."/>
            <person name="Kuo D.H."/>
            <person name="Larsson T."/>
            <person name="Lv J."/>
            <person name="Arendt D."/>
            <person name="Savage R."/>
            <person name="Osoegawa K."/>
            <person name="de Jong P."/>
            <person name="Grimwood J."/>
            <person name="Chapman J.A."/>
            <person name="Shapiro H."/>
            <person name="Aerts A."/>
            <person name="Otillar R.P."/>
            <person name="Terry A.Y."/>
            <person name="Boore J.L."/>
            <person name="Grigoriev I.V."/>
            <person name="Lindberg D.R."/>
            <person name="Seaver E.C."/>
            <person name="Weisblat D.A."/>
            <person name="Putnam N.H."/>
            <person name="Rokhsar D.S."/>
        </authorList>
    </citation>
    <scope>NUCLEOTIDE SEQUENCE</scope>
</reference>
<dbReference type="Pfam" id="PF05739">
    <property type="entry name" value="SNARE"/>
    <property type="match status" value="1"/>
</dbReference>
<dbReference type="FunCoup" id="T1FYW7">
    <property type="interactions" value="1435"/>
</dbReference>
<dbReference type="GO" id="GO:0031201">
    <property type="term" value="C:SNARE complex"/>
    <property type="evidence" value="ECO:0000318"/>
    <property type="project" value="GO_Central"/>
</dbReference>
<keyword evidence="8 11" id="KW-0472">Membrane</keyword>
<dbReference type="InterPro" id="IPR000727">
    <property type="entry name" value="T_SNARE_dom"/>
</dbReference>
<dbReference type="SUPFAM" id="SSF58038">
    <property type="entry name" value="SNARE fusion complex"/>
    <property type="match status" value="1"/>
</dbReference>
<evidence type="ECO:0000256" key="10">
    <source>
        <dbReference type="SAM" id="Coils"/>
    </source>
</evidence>
<dbReference type="OMA" id="EHDPYRF"/>
<dbReference type="InterPro" id="IPR010989">
    <property type="entry name" value="SNARE"/>
</dbReference>
<keyword evidence="3 11" id="KW-0812">Transmembrane</keyword>
<keyword evidence="4" id="KW-0653">Protein transport</keyword>
<evidence type="ECO:0000313" key="15">
    <source>
        <dbReference type="Proteomes" id="UP000015101"/>
    </source>
</evidence>
<dbReference type="Gene3D" id="1.20.58.90">
    <property type="match status" value="1"/>
</dbReference>
<dbReference type="InterPro" id="IPR006012">
    <property type="entry name" value="Syntaxin/epimorphin_CS"/>
</dbReference>
<evidence type="ECO:0000256" key="7">
    <source>
        <dbReference type="ARBA" id="ARBA00023054"/>
    </source>
</evidence>
<dbReference type="EnsemblMetazoa" id="HelroT67123">
    <property type="protein sequence ID" value="HelroP67123"/>
    <property type="gene ID" value="HelroG67123"/>
</dbReference>
<dbReference type="GO" id="GO:0005484">
    <property type="term" value="F:SNAP receptor activity"/>
    <property type="evidence" value="ECO:0000318"/>
    <property type="project" value="GO_Central"/>
</dbReference>
<dbReference type="GO" id="GO:0048278">
    <property type="term" value="P:vesicle docking"/>
    <property type="evidence" value="ECO:0000318"/>
    <property type="project" value="GO_Central"/>
</dbReference>
<dbReference type="GO" id="GO:0006906">
    <property type="term" value="P:vesicle fusion"/>
    <property type="evidence" value="ECO:0000318"/>
    <property type="project" value="GO_Central"/>
</dbReference>
<dbReference type="CDD" id="cd21443">
    <property type="entry name" value="SNARE_NTD_STX6_STX10"/>
    <property type="match status" value="1"/>
</dbReference>
<dbReference type="CDD" id="cd15851">
    <property type="entry name" value="SNARE_Syntaxin6"/>
    <property type="match status" value="1"/>
</dbReference>
<dbReference type="InterPro" id="IPR015260">
    <property type="entry name" value="Syntaxin-6/10/61_N"/>
</dbReference>
<evidence type="ECO:0000256" key="8">
    <source>
        <dbReference type="ARBA" id="ARBA00023136"/>
    </source>
</evidence>
<evidence type="ECO:0000256" key="9">
    <source>
        <dbReference type="ARBA" id="ARBA00037801"/>
    </source>
</evidence>
<dbReference type="PROSITE" id="PS00914">
    <property type="entry name" value="SYNTAXIN"/>
    <property type="match status" value="1"/>
</dbReference>
<gene>
    <name evidence="14" type="primary">20214015</name>
    <name evidence="13" type="ORF">HELRODRAFT_67123</name>
</gene>
<dbReference type="GO" id="GO:0000149">
    <property type="term" value="F:SNARE binding"/>
    <property type="evidence" value="ECO:0000318"/>
    <property type="project" value="GO_Central"/>
</dbReference>
<dbReference type="OrthoDB" id="546861at2759"/>
<evidence type="ECO:0000256" key="3">
    <source>
        <dbReference type="ARBA" id="ARBA00022692"/>
    </source>
</evidence>
<evidence type="ECO:0000313" key="13">
    <source>
        <dbReference type="EMBL" id="ESN98805.1"/>
    </source>
</evidence>
<dbReference type="STRING" id="6412.T1FYW7"/>
<dbReference type="HOGENOM" id="CLU_061883_1_0_1"/>
<dbReference type="Pfam" id="PF09177">
    <property type="entry name" value="STX6_10_61_N"/>
    <property type="match status" value="1"/>
</dbReference>
<dbReference type="RefSeq" id="XP_009022529.1">
    <property type="nucleotide sequence ID" value="XM_009024281.1"/>
</dbReference>